<accession>A0A1N7J8H9</accession>
<reference evidence="3" key="1">
    <citation type="submission" date="2017-01" db="EMBL/GenBank/DDBJ databases">
        <authorList>
            <person name="Varghese N."/>
            <person name="Submissions S."/>
        </authorList>
    </citation>
    <scope>NUCLEOTIDE SEQUENCE [LARGE SCALE GENOMIC DNA]</scope>
    <source>
        <strain evidence="3">DSM 23127</strain>
    </source>
</reference>
<organism evidence="2 3">
    <name type="scientific">Salimicrobium flavidum</name>
    <dbReference type="NCBI Taxonomy" id="570947"/>
    <lineage>
        <taxon>Bacteria</taxon>
        <taxon>Bacillati</taxon>
        <taxon>Bacillota</taxon>
        <taxon>Bacilli</taxon>
        <taxon>Bacillales</taxon>
        <taxon>Bacillaceae</taxon>
        <taxon>Salimicrobium</taxon>
    </lineage>
</organism>
<protein>
    <recommendedName>
        <fullName evidence="1">DUF4367 domain-containing protein</fullName>
    </recommendedName>
</protein>
<feature type="domain" description="DUF4367" evidence="1">
    <location>
        <begin position="200"/>
        <end position="263"/>
    </location>
</feature>
<dbReference type="InterPro" id="IPR025377">
    <property type="entry name" value="DUF4367"/>
</dbReference>
<proteinExistence type="predicted"/>
<dbReference type="Proteomes" id="UP000187608">
    <property type="component" value="Unassembled WGS sequence"/>
</dbReference>
<dbReference type="PROSITE" id="PS51257">
    <property type="entry name" value="PROKAR_LIPOPROTEIN"/>
    <property type="match status" value="1"/>
</dbReference>
<evidence type="ECO:0000313" key="2">
    <source>
        <dbReference type="EMBL" id="SIS45536.1"/>
    </source>
</evidence>
<evidence type="ECO:0000259" key="1">
    <source>
        <dbReference type="Pfam" id="PF14285"/>
    </source>
</evidence>
<dbReference type="AlphaFoldDB" id="A0A1N7J8H9"/>
<dbReference type="RefSeq" id="WP_076558300.1">
    <property type="nucleotide sequence ID" value="NZ_FTOC01000004.1"/>
</dbReference>
<sequence length="264" mass="29894">MKRSLGMVLLLIFLGACNDSSESEKLYPEEEGVHNGLIVYDDETDGFENPEFLQNLSDTLTDRSKLISEVKMMTETSVTEQYENLDVPVTPYYIFFDMNGVAIETQDKQEAEDYLLEEAKSKNLLKKEETTIDYASDGLSYESVAEELEQFDFDYRLPSELPFDVKSIDVTSPSPNQPIMMVDYMGAEGGEFLSLMVTATTINTNSDTDKEEVELNGVTGKYYVNEQGARFLVWEKKDVSYQLTAHKDSQVDQNDLLSIGKSMK</sequence>
<dbReference type="STRING" id="570947.SAMN05421687_104124"/>
<keyword evidence="3" id="KW-1185">Reference proteome</keyword>
<dbReference type="Pfam" id="PF14285">
    <property type="entry name" value="DUF4367"/>
    <property type="match status" value="1"/>
</dbReference>
<gene>
    <name evidence="2" type="ORF">SAMN05421687_104124</name>
</gene>
<dbReference type="EMBL" id="FTOC01000004">
    <property type="protein sequence ID" value="SIS45536.1"/>
    <property type="molecule type" value="Genomic_DNA"/>
</dbReference>
<name>A0A1N7J8H9_9BACI</name>
<dbReference type="OrthoDB" id="2965608at2"/>
<evidence type="ECO:0000313" key="3">
    <source>
        <dbReference type="Proteomes" id="UP000187608"/>
    </source>
</evidence>